<dbReference type="AlphaFoldDB" id="A0A5B8NP70"/>
<dbReference type="PANTHER" id="PTHR39550">
    <property type="entry name" value="SLL0658 PROTEIN"/>
    <property type="match status" value="1"/>
</dbReference>
<dbReference type="PANTHER" id="PTHR39550:SF1">
    <property type="entry name" value="SLL0658 PROTEIN"/>
    <property type="match status" value="1"/>
</dbReference>
<sequence>MAIAKVVVNASPLITLFKSNQAELLPQLFQEIVIPQGVWDEIVIPGQLDDAAQMLPKTKWINYRKLERVHRKIEAWDLGVGESQVLSYALTHLDYTAMVDDMAARKCAKTFNIPTLGTGAMIVLAKRKGLISSVTPRLKALQDSGLWLSEEVISLLKARAGE</sequence>
<reference evidence="1" key="1">
    <citation type="submission" date="2019-08" db="EMBL/GenBank/DDBJ databases">
        <title>Carotenoids and Carotenoid Binding Proteins in the Halophilic Cyanobacterium Euhalothece sp. ZM00.</title>
        <authorList>
            <person name="Cho S.M."/>
            <person name="Song J.Y."/>
            <person name="Park Y.-I."/>
        </authorList>
    </citation>
    <scope>NUCLEOTIDE SEQUENCE [LARGE SCALE GENOMIC DNA]</scope>
    <source>
        <strain evidence="1">Z-M001</strain>
    </source>
</reference>
<evidence type="ECO:0000313" key="2">
    <source>
        <dbReference type="Proteomes" id="UP000318453"/>
    </source>
</evidence>
<gene>
    <name evidence="1" type="ORF">FRE64_12865</name>
</gene>
<name>A0A5B8NP70_9CHRO</name>
<dbReference type="OrthoDB" id="556724at2"/>
<keyword evidence="2" id="KW-1185">Reference proteome</keyword>
<organism evidence="1 2">
    <name type="scientific">Euhalothece natronophila Z-M001</name>
    <dbReference type="NCBI Taxonomy" id="522448"/>
    <lineage>
        <taxon>Bacteria</taxon>
        <taxon>Bacillati</taxon>
        <taxon>Cyanobacteriota</taxon>
        <taxon>Cyanophyceae</taxon>
        <taxon>Oscillatoriophycideae</taxon>
        <taxon>Chroococcales</taxon>
        <taxon>Halothecacae</taxon>
        <taxon>Halothece cluster</taxon>
        <taxon>Euhalothece</taxon>
    </lineage>
</organism>
<dbReference type="Pfam" id="PF11848">
    <property type="entry name" value="DUF3368"/>
    <property type="match status" value="1"/>
</dbReference>
<protein>
    <submittedName>
        <fullName evidence="1">DUF3368 domain-containing protein</fullName>
    </submittedName>
</protein>
<dbReference type="InterPro" id="IPR021799">
    <property type="entry name" value="PIN-like_prokaryotic"/>
</dbReference>
<accession>A0A5B8NP70</accession>
<dbReference type="Proteomes" id="UP000318453">
    <property type="component" value="Chromosome"/>
</dbReference>
<proteinExistence type="predicted"/>
<dbReference type="EMBL" id="CP042326">
    <property type="protein sequence ID" value="QDZ40757.1"/>
    <property type="molecule type" value="Genomic_DNA"/>
</dbReference>
<dbReference type="KEGG" id="enn:FRE64_12865"/>
<evidence type="ECO:0000313" key="1">
    <source>
        <dbReference type="EMBL" id="QDZ40757.1"/>
    </source>
</evidence>
<dbReference type="RefSeq" id="WP_146296597.1">
    <property type="nucleotide sequence ID" value="NZ_CP042326.1"/>
</dbReference>